<dbReference type="InterPro" id="IPR005770">
    <property type="entry name" value="PhnD"/>
</dbReference>
<dbReference type="PANTHER" id="PTHR35841">
    <property type="entry name" value="PHOSPHONATES-BINDING PERIPLASMIC PROTEIN"/>
    <property type="match status" value="1"/>
</dbReference>
<dbReference type="GO" id="GO:0043190">
    <property type="term" value="C:ATP-binding cassette (ABC) transporter complex"/>
    <property type="evidence" value="ECO:0007669"/>
    <property type="project" value="InterPro"/>
</dbReference>
<reference evidence="3" key="1">
    <citation type="submission" date="2021-01" db="EMBL/GenBank/DDBJ databases">
        <title>Modified the classification status of verrucomicrobia.</title>
        <authorList>
            <person name="Feng X."/>
        </authorList>
    </citation>
    <scope>NUCLEOTIDE SEQUENCE</scope>
    <source>
        <strain evidence="3">_KCTC 22039</strain>
    </source>
</reference>
<comment type="similarity">
    <text evidence="1">Belongs to the phosphate/phosphite/phosphonate binding protein family.</text>
</comment>
<organism evidence="3 4">
    <name type="scientific">Persicirhabdus sediminis</name>
    <dbReference type="NCBI Taxonomy" id="454144"/>
    <lineage>
        <taxon>Bacteria</taxon>
        <taxon>Pseudomonadati</taxon>
        <taxon>Verrucomicrobiota</taxon>
        <taxon>Verrucomicrobiia</taxon>
        <taxon>Verrucomicrobiales</taxon>
        <taxon>Verrucomicrobiaceae</taxon>
        <taxon>Persicirhabdus</taxon>
    </lineage>
</organism>
<evidence type="ECO:0000256" key="1">
    <source>
        <dbReference type="ARBA" id="ARBA00007162"/>
    </source>
</evidence>
<evidence type="ECO:0000313" key="3">
    <source>
        <dbReference type="EMBL" id="MBK1789770.1"/>
    </source>
</evidence>
<dbReference type="PANTHER" id="PTHR35841:SF1">
    <property type="entry name" value="PHOSPHONATES-BINDING PERIPLASMIC PROTEIN"/>
    <property type="match status" value="1"/>
</dbReference>
<dbReference type="Gene3D" id="3.40.190.10">
    <property type="entry name" value="Periplasmic binding protein-like II"/>
    <property type="match status" value="2"/>
</dbReference>
<dbReference type="NCBIfam" id="TIGR04553">
    <property type="entry name" value="ABC_peri_selen"/>
    <property type="match status" value="1"/>
</dbReference>
<name>A0A8J7MC63_9BACT</name>
<dbReference type="RefSeq" id="WP_200309813.1">
    <property type="nucleotide sequence ID" value="NZ_JAENIM010000009.1"/>
</dbReference>
<evidence type="ECO:0000313" key="4">
    <source>
        <dbReference type="Proteomes" id="UP000624703"/>
    </source>
</evidence>
<keyword evidence="2" id="KW-0732">Signal</keyword>
<protein>
    <submittedName>
        <fullName evidence="3">Putative selenate ABC transporter substrate-binding protein</fullName>
    </submittedName>
</protein>
<dbReference type="InterPro" id="IPR030836">
    <property type="entry name" value="ABC_peri_PhnD-like"/>
</dbReference>
<dbReference type="Pfam" id="PF12974">
    <property type="entry name" value="Phosphonate-bd"/>
    <property type="match status" value="1"/>
</dbReference>
<dbReference type="GO" id="GO:0055085">
    <property type="term" value="P:transmembrane transport"/>
    <property type="evidence" value="ECO:0007669"/>
    <property type="project" value="InterPro"/>
</dbReference>
<dbReference type="SUPFAM" id="SSF53850">
    <property type="entry name" value="Periplasmic binding protein-like II"/>
    <property type="match status" value="1"/>
</dbReference>
<accession>A0A8J7MC63</accession>
<sequence length="301" mass="32846">MRNQSLTLLALGAAFGLSSCGEKSSPAADESAEIKPLVFSAIPDEKVSDQDAKFQAMAKYLSATLEVPVEFSISADYNAAVQRFKNGEVHLVWFGGLSGVQARDAVEGAEAIAQGAEDPKYKSYFIAHSSTGLAKSDEFPAGIKEFSFTFGSPQSTSGRLMPTWFIKQFTQQTPEEFFTQPVQFQTSGGHHSTAKAVESGSVQVGALSYKKYDSMVADGELDPTKAVIIWETPFYADYNFTAHPELNEIYGDGFTNKLQKALIECTDAEALNAVNRSQLIEANNEEFEGIRVVAQELEMLR</sequence>
<dbReference type="EMBL" id="JAENIM010000009">
    <property type="protein sequence ID" value="MBK1789770.1"/>
    <property type="molecule type" value="Genomic_DNA"/>
</dbReference>
<dbReference type="AlphaFoldDB" id="A0A8J7MC63"/>
<gene>
    <name evidence="3" type="ORF">JIN82_01235</name>
</gene>
<dbReference type="NCBIfam" id="TIGR01098">
    <property type="entry name" value="3A0109s03R"/>
    <property type="match status" value="1"/>
</dbReference>
<dbReference type="Proteomes" id="UP000624703">
    <property type="component" value="Unassembled WGS sequence"/>
</dbReference>
<comment type="caution">
    <text evidence="3">The sequence shown here is derived from an EMBL/GenBank/DDBJ whole genome shotgun (WGS) entry which is preliminary data.</text>
</comment>
<keyword evidence="4" id="KW-1185">Reference proteome</keyword>
<proteinExistence type="inferred from homology"/>
<evidence type="ECO:0000256" key="2">
    <source>
        <dbReference type="ARBA" id="ARBA00022729"/>
    </source>
</evidence>
<dbReference type="PROSITE" id="PS51257">
    <property type="entry name" value="PROKAR_LIPOPROTEIN"/>
    <property type="match status" value="1"/>
</dbReference>